<dbReference type="InterPro" id="IPR011701">
    <property type="entry name" value="MFS"/>
</dbReference>
<feature type="transmembrane region" description="Helical" evidence="4">
    <location>
        <begin position="83"/>
        <end position="101"/>
    </location>
</feature>
<dbReference type="Pfam" id="PF07690">
    <property type="entry name" value="MFS_1"/>
    <property type="match status" value="1"/>
</dbReference>
<name>A0ABX8A4Y7_9BRAD</name>
<dbReference type="PANTHER" id="PTHR42910">
    <property type="entry name" value="TRANSPORTER SCO4007-RELATED"/>
    <property type="match status" value="1"/>
</dbReference>
<keyword evidence="7" id="KW-1185">Reference proteome</keyword>
<feature type="transmembrane region" description="Helical" evidence="4">
    <location>
        <begin position="284"/>
        <end position="304"/>
    </location>
</feature>
<evidence type="ECO:0000256" key="4">
    <source>
        <dbReference type="SAM" id="Phobius"/>
    </source>
</evidence>
<feature type="transmembrane region" description="Helical" evidence="4">
    <location>
        <begin position="250"/>
        <end position="272"/>
    </location>
</feature>
<evidence type="ECO:0000313" key="6">
    <source>
        <dbReference type="EMBL" id="QUS38477.1"/>
    </source>
</evidence>
<reference evidence="6 7" key="1">
    <citation type="submission" date="2019-02" db="EMBL/GenBank/DDBJ databases">
        <title>Emended description of the genus Rhodopseudomonas and description of Rhodopseudomonas albus sp. nov., a non-phototrophic, heavy-metal-tolerant bacterium isolated from garden soil.</title>
        <authorList>
            <person name="Bao Z."/>
            <person name="Cao W.W."/>
            <person name="Sato Y."/>
            <person name="Nishizawa T."/>
            <person name="Zhao J."/>
            <person name="Guo Y."/>
            <person name="Ohta H."/>
        </authorList>
    </citation>
    <scope>NUCLEOTIDE SEQUENCE [LARGE SCALE GENOMIC DNA]</scope>
    <source>
        <strain evidence="6 7">SK50-23</strain>
    </source>
</reference>
<accession>A0ABX8A4Y7</accession>
<feature type="transmembrane region" description="Helical" evidence="4">
    <location>
        <begin position="172"/>
        <end position="191"/>
    </location>
</feature>
<feature type="transmembrane region" description="Helical" evidence="4">
    <location>
        <begin position="17"/>
        <end position="36"/>
    </location>
</feature>
<dbReference type="EMBL" id="CP036498">
    <property type="protein sequence ID" value="QUS38477.1"/>
    <property type="molecule type" value="Genomic_DNA"/>
</dbReference>
<dbReference type="InterPro" id="IPR036259">
    <property type="entry name" value="MFS_trans_sf"/>
</dbReference>
<sequence>MPSPAEHDAPDQGPGGWLILAFAIACGVTVANIYYAQPLVGPISESFGIDLSSAGVMLTMVMLGYVAGLIFLVPLGDLVENKTLILVTLGALIVSLLIAAAAPSAGIFIASTLLVGLTATGTQMIMPVVAHLAPAHQRGHIVGTVMSGLLFGILLSRPLATMVAGSFGWRAVFVMSAALMCGVLVLMAFALPRRKPEHSLNYATLIRSLGRLMLTTRVLQQRSAYQCLLYGSFSLFWTAMPLVLEEAPFSFGHIAMSAFLLSGAGGAFIAPYAGRLADRGRGDLVTVTAMTLVLVSFVVTWIGGHASGGTAIALFVIAGILIDAGTQGNVVAGQRAIYALAAETRSRFNALFLACAFFGGAVGSAFSGFAVARGGTTMIALIGIGTSLLALVLFGLEVASRKKA</sequence>
<dbReference type="InterPro" id="IPR020846">
    <property type="entry name" value="MFS_dom"/>
</dbReference>
<feature type="transmembrane region" description="Helical" evidence="4">
    <location>
        <begin position="141"/>
        <end position="160"/>
    </location>
</feature>
<dbReference type="Gene3D" id="1.20.1250.20">
    <property type="entry name" value="MFS general substrate transporter like domains"/>
    <property type="match status" value="1"/>
</dbReference>
<proteinExistence type="predicted"/>
<evidence type="ECO:0000256" key="3">
    <source>
        <dbReference type="ARBA" id="ARBA00023136"/>
    </source>
</evidence>
<feature type="domain" description="Major facilitator superfamily (MFS) profile" evidence="5">
    <location>
        <begin position="18"/>
        <end position="403"/>
    </location>
</feature>
<evidence type="ECO:0000313" key="7">
    <source>
        <dbReference type="Proteomes" id="UP000682843"/>
    </source>
</evidence>
<gene>
    <name evidence="6" type="ORF">RPMA_06260</name>
</gene>
<dbReference type="CDD" id="cd17324">
    <property type="entry name" value="MFS_NepI_like"/>
    <property type="match status" value="1"/>
</dbReference>
<feature type="transmembrane region" description="Helical" evidence="4">
    <location>
        <begin position="378"/>
        <end position="399"/>
    </location>
</feature>
<evidence type="ECO:0000259" key="5">
    <source>
        <dbReference type="PROSITE" id="PS50850"/>
    </source>
</evidence>
<evidence type="ECO:0000256" key="2">
    <source>
        <dbReference type="ARBA" id="ARBA00022989"/>
    </source>
</evidence>
<feature type="transmembrane region" description="Helical" evidence="4">
    <location>
        <begin position="107"/>
        <end position="129"/>
    </location>
</feature>
<feature type="transmembrane region" description="Helical" evidence="4">
    <location>
        <begin position="351"/>
        <end position="372"/>
    </location>
</feature>
<protein>
    <submittedName>
        <fullName evidence="6">MFS transporter</fullName>
    </submittedName>
</protein>
<evidence type="ECO:0000256" key="1">
    <source>
        <dbReference type="ARBA" id="ARBA00022692"/>
    </source>
</evidence>
<organism evidence="6 7">
    <name type="scientific">Tardiphaga alba</name>
    <dbReference type="NCBI Taxonomy" id="340268"/>
    <lineage>
        <taxon>Bacteria</taxon>
        <taxon>Pseudomonadati</taxon>
        <taxon>Pseudomonadota</taxon>
        <taxon>Alphaproteobacteria</taxon>
        <taxon>Hyphomicrobiales</taxon>
        <taxon>Nitrobacteraceae</taxon>
        <taxon>Tardiphaga</taxon>
    </lineage>
</organism>
<feature type="transmembrane region" description="Helical" evidence="4">
    <location>
        <begin position="227"/>
        <end position="244"/>
    </location>
</feature>
<dbReference type="PANTHER" id="PTHR42910:SF1">
    <property type="entry name" value="MAJOR FACILITATOR SUPERFAMILY (MFS) PROFILE DOMAIN-CONTAINING PROTEIN"/>
    <property type="match status" value="1"/>
</dbReference>
<keyword evidence="2 4" id="KW-1133">Transmembrane helix</keyword>
<feature type="transmembrane region" description="Helical" evidence="4">
    <location>
        <begin position="310"/>
        <end position="331"/>
    </location>
</feature>
<keyword evidence="1 4" id="KW-0812">Transmembrane</keyword>
<keyword evidence="3 4" id="KW-0472">Membrane</keyword>
<dbReference type="SUPFAM" id="SSF103473">
    <property type="entry name" value="MFS general substrate transporter"/>
    <property type="match status" value="1"/>
</dbReference>
<feature type="transmembrane region" description="Helical" evidence="4">
    <location>
        <begin position="56"/>
        <end position="76"/>
    </location>
</feature>
<dbReference type="RefSeq" id="WP_211912018.1">
    <property type="nucleotide sequence ID" value="NZ_CP036498.1"/>
</dbReference>
<dbReference type="Proteomes" id="UP000682843">
    <property type="component" value="Chromosome"/>
</dbReference>
<dbReference type="PROSITE" id="PS50850">
    <property type="entry name" value="MFS"/>
    <property type="match status" value="1"/>
</dbReference>